<dbReference type="AlphaFoldDB" id="A0A7S4RXP0"/>
<feature type="compositionally biased region" description="Basic and acidic residues" evidence="1">
    <location>
        <begin position="276"/>
        <end position="287"/>
    </location>
</feature>
<feature type="region of interest" description="Disordered" evidence="1">
    <location>
        <begin position="261"/>
        <end position="314"/>
    </location>
</feature>
<feature type="compositionally biased region" description="Acidic residues" evidence="1">
    <location>
        <begin position="192"/>
        <end position="211"/>
    </location>
</feature>
<dbReference type="EMBL" id="HBNR01059640">
    <property type="protein sequence ID" value="CAE4628137.1"/>
    <property type="molecule type" value="Transcribed_RNA"/>
</dbReference>
<gene>
    <name evidence="2" type="ORF">AMON00008_LOCUS41974</name>
</gene>
<feature type="compositionally biased region" description="Basic and acidic residues" evidence="1">
    <location>
        <begin position="161"/>
        <end position="191"/>
    </location>
</feature>
<proteinExistence type="predicted"/>
<evidence type="ECO:0000313" key="2">
    <source>
        <dbReference type="EMBL" id="CAE4628137.1"/>
    </source>
</evidence>
<accession>A0A7S4RXP0</accession>
<protein>
    <submittedName>
        <fullName evidence="2">Uncharacterized protein</fullName>
    </submittedName>
</protein>
<reference evidence="2" key="1">
    <citation type="submission" date="2021-01" db="EMBL/GenBank/DDBJ databases">
        <authorList>
            <person name="Corre E."/>
            <person name="Pelletier E."/>
            <person name="Niang G."/>
            <person name="Scheremetjew M."/>
            <person name="Finn R."/>
            <person name="Kale V."/>
            <person name="Holt S."/>
            <person name="Cochrane G."/>
            <person name="Meng A."/>
            <person name="Brown T."/>
            <person name="Cohen L."/>
        </authorList>
    </citation>
    <scope>NUCLEOTIDE SEQUENCE</scope>
    <source>
        <strain evidence="2">CCMP3105</strain>
    </source>
</reference>
<sequence length="314" mass="34956">MADAPSLQDFLAKKTKKKIKGSNLNVVSASTPETAKKPKSKDAEEEGWQEEQVVAATMKVEVAGKLTREEDRKEEEDTSGHAWGSVKAKSESSQGLSDKKFPTLRRSVRTSTNINIDDGSEAKVNISTSKNVFAALENEEDDEEQEVKRPKEIKPAMVTKKKGEFEKVAIQREVNKYSKDGPKKEGGKDGKDDDEEDEGEAEEDATEERQEEVEAKKPEAKKKDKKAEKKAEAAGGEAAREEEEQELEDLKIVADLAAAKAKYEGRKKPFPPKPLPKSELEEEKENKPAAPGKKKKMAVIEEDDKPKLQFWEGD</sequence>
<organism evidence="2">
    <name type="scientific">Alexandrium monilatum</name>
    <dbReference type="NCBI Taxonomy" id="311494"/>
    <lineage>
        <taxon>Eukaryota</taxon>
        <taxon>Sar</taxon>
        <taxon>Alveolata</taxon>
        <taxon>Dinophyceae</taxon>
        <taxon>Gonyaulacales</taxon>
        <taxon>Pyrocystaceae</taxon>
        <taxon>Alexandrium</taxon>
    </lineage>
</organism>
<feature type="compositionally biased region" description="Polar residues" evidence="1">
    <location>
        <begin position="22"/>
        <end position="33"/>
    </location>
</feature>
<feature type="region of interest" description="Disordered" evidence="1">
    <location>
        <begin position="21"/>
        <end position="248"/>
    </location>
</feature>
<name>A0A7S4RXP0_9DINO</name>
<feature type="compositionally biased region" description="Basic and acidic residues" evidence="1">
    <location>
        <begin position="212"/>
        <end position="232"/>
    </location>
</feature>
<evidence type="ECO:0000256" key="1">
    <source>
        <dbReference type="SAM" id="MobiDB-lite"/>
    </source>
</evidence>